<keyword evidence="5 8" id="KW-1133">Transmembrane helix</keyword>
<feature type="transmembrane region" description="Helical" evidence="8">
    <location>
        <begin position="6"/>
        <end position="25"/>
    </location>
</feature>
<evidence type="ECO:0000313" key="10">
    <source>
        <dbReference type="EMBL" id="MDR6226063.1"/>
    </source>
</evidence>
<gene>
    <name evidence="10" type="ORF">JOE21_002069</name>
</gene>
<dbReference type="InterPro" id="IPR007353">
    <property type="entry name" value="DUF421"/>
</dbReference>
<name>A0ABU1IMQ9_9BACL</name>
<evidence type="ECO:0000256" key="6">
    <source>
        <dbReference type="ARBA" id="ARBA00023136"/>
    </source>
</evidence>
<dbReference type="EMBL" id="JAVDQG010000004">
    <property type="protein sequence ID" value="MDR6226063.1"/>
    <property type="molecule type" value="Genomic_DNA"/>
</dbReference>
<dbReference type="Proteomes" id="UP001185012">
    <property type="component" value="Unassembled WGS sequence"/>
</dbReference>
<dbReference type="RefSeq" id="WP_309865462.1">
    <property type="nucleotide sequence ID" value="NZ_JAVDQG010000004.1"/>
</dbReference>
<feature type="compositionally biased region" description="Pro residues" evidence="7">
    <location>
        <begin position="176"/>
        <end position="185"/>
    </location>
</feature>
<keyword evidence="3" id="KW-1003">Cell membrane</keyword>
<feature type="transmembrane region" description="Helical" evidence="8">
    <location>
        <begin position="32"/>
        <end position="50"/>
    </location>
</feature>
<feature type="region of interest" description="Disordered" evidence="7">
    <location>
        <begin position="173"/>
        <end position="213"/>
    </location>
</feature>
<feature type="transmembrane region" description="Helical" evidence="8">
    <location>
        <begin position="56"/>
        <end position="76"/>
    </location>
</feature>
<dbReference type="PANTHER" id="PTHR34582:SF2">
    <property type="entry name" value="UPF0702 TRANSMEMBRANE PROTEIN YDFR"/>
    <property type="match status" value="1"/>
</dbReference>
<protein>
    <submittedName>
        <fullName evidence="10">Uncharacterized membrane protein YcaP (DUF421 family)</fullName>
    </submittedName>
</protein>
<evidence type="ECO:0000256" key="1">
    <source>
        <dbReference type="ARBA" id="ARBA00004651"/>
    </source>
</evidence>
<comment type="caution">
    <text evidence="10">The sequence shown here is derived from an EMBL/GenBank/DDBJ whole genome shotgun (WGS) entry which is preliminary data.</text>
</comment>
<keyword evidence="6 8" id="KW-0472">Membrane</keyword>
<evidence type="ECO:0000259" key="9">
    <source>
        <dbReference type="Pfam" id="PF04239"/>
    </source>
</evidence>
<evidence type="ECO:0000256" key="3">
    <source>
        <dbReference type="ARBA" id="ARBA00022475"/>
    </source>
</evidence>
<proteinExistence type="inferred from homology"/>
<evidence type="ECO:0000256" key="4">
    <source>
        <dbReference type="ARBA" id="ARBA00022692"/>
    </source>
</evidence>
<keyword evidence="4 8" id="KW-0812">Transmembrane</keyword>
<dbReference type="Gene3D" id="3.30.240.20">
    <property type="entry name" value="bsu07140 like domains"/>
    <property type="match status" value="1"/>
</dbReference>
<evidence type="ECO:0000313" key="11">
    <source>
        <dbReference type="Proteomes" id="UP001185012"/>
    </source>
</evidence>
<organism evidence="10 11">
    <name type="scientific">Desmospora profundinema</name>
    <dbReference type="NCBI Taxonomy" id="1571184"/>
    <lineage>
        <taxon>Bacteria</taxon>
        <taxon>Bacillati</taxon>
        <taxon>Bacillota</taxon>
        <taxon>Bacilli</taxon>
        <taxon>Bacillales</taxon>
        <taxon>Thermoactinomycetaceae</taxon>
        <taxon>Desmospora</taxon>
    </lineage>
</organism>
<evidence type="ECO:0000256" key="5">
    <source>
        <dbReference type="ARBA" id="ARBA00022989"/>
    </source>
</evidence>
<evidence type="ECO:0000256" key="2">
    <source>
        <dbReference type="ARBA" id="ARBA00006448"/>
    </source>
</evidence>
<comment type="similarity">
    <text evidence="2">Belongs to the UPF0702 family.</text>
</comment>
<comment type="subcellular location">
    <subcellularLocation>
        <location evidence="1">Cell membrane</location>
        <topology evidence="1">Multi-pass membrane protein</topology>
    </subcellularLocation>
</comment>
<feature type="domain" description="YetF C-terminal" evidence="9">
    <location>
        <begin position="79"/>
        <end position="148"/>
    </location>
</feature>
<dbReference type="InterPro" id="IPR023090">
    <property type="entry name" value="UPF0702_alpha/beta_dom_sf"/>
</dbReference>
<evidence type="ECO:0000256" key="7">
    <source>
        <dbReference type="SAM" id="MobiDB-lite"/>
    </source>
</evidence>
<dbReference type="PANTHER" id="PTHR34582">
    <property type="entry name" value="UPF0702 TRANSMEMBRANE PROTEIN YCAP"/>
    <property type="match status" value="1"/>
</dbReference>
<reference evidence="10 11" key="1">
    <citation type="submission" date="2023-07" db="EMBL/GenBank/DDBJ databases">
        <title>Genomic Encyclopedia of Type Strains, Phase IV (KMG-IV): sequencing the most valuable type-strain genomes for metagenomic binning, comparative biology and taxonomic classification.</title>
        <authorList>
            <person name="Goeker M."/>
        </authorList>
    </citation>
    <scope>NUCLEOTIDE SEQUENCE [LARGE SCALE GENOMIC DNA]</scope>
    <source>
        <strain evidence="10 11">DSM 45903</strain>
    </source>
</reference>
<keyword evidence="11" id="KW-1185">Reference proteome</keyword>
<sequence>MNVLPWVWKSALIVLFGVFLLRLAGRKSIAQMTLATTIIMISIGTLLIQPLAGTNIWTTFFVASMLILTLIILEYAQMKWGLLETIMTGKAIPLISNGMVNEDELKRTRITYDQLETRLRQANITKIADVKHATLESSGQLGYELMEHAKTATKGDIDRLMAEIQALKSQGVFNPPIQPIQPNQPAPSANEGDNLFTEVEQGGHSNPVPDHQQ</sequence>
<accession>A0ABU1IMQ9</accession>
<evidence type="ECO:0000256" key="8">
    <source>
        <dbReference type="SAM" id="Phobius"/>
    </source>
</evidence>
<dbReference type="Pfam" id="PF04239">
    <property type="entry name" value="DUF421"/>
    <property type="match status" value="1"/>
</dbReference>